<dbReference type="GO" id="GO:0004476">
    <property type="term" value="F:mannose-6-phosphate isomerase activity"/>
    <property type="evidence" value="ECO:0007669"/>
    <property type="project" value="InterPro"/>
</dbReference>
<gene>
    <name evidence="4" type="ORF">FKZ61_05240</name>
</gene>
<dbReference type="GO" id="GO:0004347">
    <property type="term" value="F:glucose-6-phosphate isomerase activity"/>
    <property type="evidence" value="ECO:0007669"/>
    <property type="project" value="InterPro"/>
</dbReference>
<dbReference type="InterPro" id="IPR019490">
    <property type="entry name" value="Glu6P/Mann6P_isomerase_C"/>
</dbReference>
<dbReference type="AlphaFoldDB" id="A0A540VJX2"/>
<evidence type="ECO:0000313" key="5">
    <source>
        <dbReference type="Proteomes" id="UP000317371"/>
    </source>
</evidence>
<dbReference type="OrthoDB" id="9771734at2"/>
<dbReference type="GO" id="GO:0097367">
    <property type="term" value="F:carbohydrate derivative binding"/>
    <property type="evidence" value="ECO:0007669"/>
    <property type="project" value="InterPro"/>
</dbReference>
<accession>A0A540VJX2</accession>
<dbReference type="Pfam" id="PF10432">
    <property type="entry name" value="bact-PGI_C"/>
    <property type="match status" value="1"/>
</dbReference>
<dbReference type="Gene3D" id="3.40.50.10490">
    <property type="entry name" value="Glucose-6-phosphate isomerase like protein, domain 1"/>
    <property type="match status" value="1"/>
</dbReference>
<comment type="similarity">
    <text evidence="1">Belongs to the PGI/PMI family.</text>
</comment>
<feature type="domain" description="Bifunctional glucose-6-phosphate/mannose-6-phosphate isomerase C-terminal" evidence="3">
    <location>
        <begin position="194"/>
        <end position="330"/>
    </location>
</feature>
<dbReference type="EMBL" id="VIGC01000005">
    <property type="protein sequence ID" value="TQE97041.1"/>
    <property type="molecule type" value="Genomic_DNA"/>
</dbReference>
<dbReference type="InParanoid" id="A0A540VJX2"/>
<reference evidence="4 5" key="1">
    <citation type="submission" date="2019-06" db="EMBL/GenBank/DDBJ databases">
        <title>Genome sequence of Litorilinea aerophila BAA-2444.</title>
        <authorList>
            <person name="Maclea K.S."/>
            <person name="Maurais E.G."/>
            <person name="Iannazzi L.C."/>
        </authorList>
    </citation>
    <scope>NUCLEOTIDE SEQUENCE [LARGE SCALE GENOMIC DNA]</scope>
    <source>
        <strain evidence="4 5">ATCC BAA-2444</strain>
    </source>
</reference>
<dbReference type="Proteomes" id="UP000317371">
    <property type="component" value="Unassembled WGS sequence"/>
</dbReference>
<dbReference type="GO" id="GO:1901135">
    <property type="term" value="P:carbohydrate derivative metabolic process"/>
    <property type="evidence" value="ECO:0007669"/>
    <property type="project" value="InterPro"/>
</dbReference>
<name>A0A540VJX2_9CHLR</name>
<evidence type="ECO:0000259" key="3">
    <source>
        <dbReference type="Pfam" id="PF10432"/>
    </source>
</evidence>
<dbReference type="SUPFAM" id="SSF53697">
    <property type="entry name" value="SIS domain"/>
    <property type="match status" value="1"/>
</dbReference>
<evidence type="ECO:0000256" key="2">
    <source>
        <dbReference type="ARBA" id="ARBA00023235"/>
    </source>
</evidence>
<comment type="caution">
    <text evidence="4">The sequence shown here is derived from an EMBL/GenBank/DDBJ whole genome shotgun (WGS) entry which is preliminary data.</text>
</comment>
<evidence type="ECO:0000256" key="1">
    <source>
        <dbReference type="ARBA" id="ARBA00010523"/>
    </source>
</evidence>
<dbReference type="InterPro" id="IPR046348">
    <property type="entry name" value="SIS_dom_sf"/>
</dbReference>
<protein>
    <recommendedName>
        <fullName evidence="3">Bifunctional glucose-6-phosphate/mannose-6-phosphate isomerase C-terminal domain-containing protein</fullName>
    </recommendedName>
</protein>
<keyword evidence="2" id="KW-0413">Isomerase</keyword>
<organism evidence="4 5">
    <name type="scientific">Litorilinea aerophila</name>
    <dbReference type="NCBI Taxonomy" id="1204385"/>
    <lineage>
        <taxon>Bacteria</taxon>
        <taxon>Bacillati</taxon>
        <taxon>Chloroflexota</taxon>
        <taxon>Caldilineae</taxon>
        <taxon>Caldilineales</taxon>
        <taxon>Caldilineaceae</taxon>
        <taxon>Litorilinea</taxon>
    </lineage>
</organism>
<sequence length="344" mass="37304">MEGGSAMHEYELDDLTHLQRYDRTRLLERAGQHDLRVDAIATAVAQAADRLEPSYAAGSAPLVVLALPAELSGIGRALVSLLSHHFGQPLWLWQPDLPLDSLPRGALFLSALPGSGQGALTQGGPGQGTLVDLTAWISAEHHPAQTFLVLLGLLRRLAGPVDAKIDETTLEALLSFPGSQLWPAHCAPDVPLRDNPAKQLAWHLHERVPLFWGEGPLAGVAVDWALRYQWYAEAMALGASSGEMARMHVMARLPRYWPNTVSLVRLQHGPASPSGSAETLDYIFRRRRFTARVVSAPADLPLPAAMVHLLALGEWVALYAAILANVDPADRVPLQLLEPPGNEI</sequence>
<proteinExistence type="inferred from homology"/>
<evidence type="ECO:0000313" key="4">
    <source>
        <dbReference type="EMBL" id="TQE97041.1"/>
    </source>
</evidence>
<keyword evidence="5" id="KW-1185">Reference proteome</keyword>
<dbReference type="GO" id="GO:0005975">
    <property type="term" value="P:carbohydrate metabolic process"/>
    <property type="evidence" value="ECO:0007669"/>
    <property type="project" value="InterPro"/>
</dbReference>